<organism evidence="29 34">
    <name type="scientific">Bacteroides xylanisolvens</name>
    <dbReference type="NCBI Taxonomy" id="371601"/>
    <lineage>
        <taxon>Bacteria</taxon>
        <taxon>Pseudomonadati</taxon>
        <taxon>Bacteroidota</taxon>
        <taxon>Bacteroidia</taxon>
        <taxon>Bacteroidales</taxon>
        <taxon>Bacteroidaceae</taxon>
        <taxon>Bacteroides</taxon>
    </lineage>
</organism>
<evidence type="ECO:0000313" key="29">
    <source>
        <dbReference type="EMBL" id="RHK95275.1"/>
    </source>
</evidence>
<dbReference type="Proteomes" id="UP000284417">
    <property type="component" value="Unassembled WGS sequence"/>
</dbReference>
<evidence type="ECO:0000256" key="15">
    <source>
        <dbReference type="ARBA" id="ARBA00048798"/>
    </source>
</evidence>
<dbReference type="EMBL" id="WDER01000031">
    <property type="protein sequence ID" value="KAB6082206.1"/>
    <property type="molecule type" value="Genomic_DNA"/>
</dbReference>
<dbReference type="Proteomes" id="UP000471447">
    <property type="component" value="Unassembled WGS sequence"/>
</dbReference>
<evidence type="ECO:0000313" key="24">
    <source>
        <dbReference type="EMBL" id="MCA4705777.1"/>
    </source>
</evidence>
<comment type="pathway">
    <text evidence="3">Amino-acid biosynthesis; L-isoleucine biosynthesis; L-isoleucine from 2-oxobutanoate: step 4/4.</text>
</comment>
<dbReference type="EMBL" id="QROC01000016">
    <property type="protein sequence ID" value="RHK95275.1"/>
    <property type="molecule type" value="Genomic_DNA"/>
</dbReference>
<evidence type="ECO:0000313" key="41">
    <source>
        <dbReference type="Proteomes" id="UP000474077"/>
    </source>
</evidence>
<evidence type="ECO:0000313" key="38">
    <source>
        <dbReference type="Proteomes" id="UP000434604"/>
    </source>
</evidence>
<dbReference type="AlphaFoldDB" id="A0A1Y4VD92"/>
<keyword evidence="12" id="KW-0663">Pyridoxal phosphate</keyword>
<dbReference type="Proteomes" id="UP000327007">
    <property type="component" value="Unassembled WGS sequence"/>
</dbReference>
<comment type="cofactor">
    <cofactor evidence="1">
        <name>pyridoxal 5'-phosphate</name>
        <dbReference type="ChEBI" id="CHEBI:597326"/>
    </cofactor>
</comment>
<evidence type="ECO:0000313" key="35">
    <source>
        <dbReference type="Proteomes" id="UP000284495"/>
    </source>
</evidence>
<evidence type="ECO:0000256" key="14">
    <source>
        <dbReference type="ARBA" id="ARBA00048212"/>
    </source>
</evidence>
<dbReference type="Proteomes" id="UP000285503">
    <property type="component" value="Unassembled WGS sequence"/>
</dbReference>
<dbReference type="EMBL" id="QROO01000008">
    <property type="protein sequence ID" value="RHL39102.1"/>
    <property type="molecule type" value="Genomic_DNA"/>
</dbReference>
<dbReference type="PANTHER" id="PTHR42825">
    <property type="entry name" value="AMINO ACID AMINOTRANSFERASE"/>
    <property type="match status" value="1"/>
</dbReference>
<dbReference type="Proteomes" id="UP000435059">
    <property type="component" value="Unassembled WGS sequence"/>
</dbReference>
<dbReference type="UniPathway" id="UPA00047">
    <property type="reaction ID" value="UER00058"/>
</dbReference>
<evidence type="ECO:0000256" key="8">
    <source>
        <dbReference type="ARBA" id="ARBA00018179"/>
    </source>
</evidence>
<dbReference type="GO" id="GO:0009097">
    <property type="term" value="P:isoleucine biosynthetic process"/>
    <property type="evidence" value="ECO:0007669"/>
    <property type="project" value="UniProtKB-UniPathway"/>
</dbReference>
<dbReference type="EMBL" id="JAIWYE010000034">
    <property type="protein sequence ID" value="MCA4705777.1"/>
    <property type="molecule type" value="Genomic_DNA"/>
</dbReference>
<evidence type="ECO:0000313" key="19">
    <source>
        <dbReference type="EMBL" id="KAB6082206.1"/>
    </source>
</evidence>
<evidence type="ECO:0000256" key="6">
    <source>
        <dbReference type="ARBA" id="ARBA00009320"/>
    </source>
</evidence>
<reference evidence="38 39" key="6">
    <citation type="journal article" date="2019" name="Nat. Med.">
        <title>A library of human gut bacterial isolates paired with longitudinal multiomics data enables mechanistic microbiome research.</title>
        <authorList>
            <person name="Poyet M."/>
            <person name="Groussin M."/>
            <person name="Gibbons S.M."/>
            <person name="Avila-Pacheco J."/>
            <person name="Jiang X."/>
            <person name="Kearney S.M."/>
            <person name="Perrotta A.R."/>
            <person name="Berdy B."/>
            <person name="Zhao S."/>
            <person name="Lieberman T.D."/>
            <person name="Swanson P.K."/>
            <person name="Smith M."/>
            <person name="Roesemann S."/>
            <person name="Alexander J.E."/>
            <person name="Rich S.A."/>
            <person name="Livny J."/>
            <person name="Vlamakis H."/>
            <person name="Clish C."/>
            <person name="Bullock K."/>
            <person name="Deik A."/>
            <person name="Scott J."/>
            <person name="Pierce K.A."/>
            <person name="Xavier R.J."/>
            <person name="Alm E.J."/>
        </authorList>
    </citation>
    <scope>NUCLEOTIDE SEQUENCE [LARGE SCALE GENOMIC DNA]</scope>
    <source>
        <strain evidence="21 38">BIOML-A58</strain>
        <strain evidence="22 40">BIOML-A7</strain>
        <strain evidence="19 41">BIOML-A73</strain>
        <strain evidence="20 39">BIOML-A74</strain>
    </source>
</reference>
<comment type="catalytic activity">
    <reaction evidence="16">
        <text>L-leucine + 2-oxoglutarate = 4-methyl-2-oxopentanoate + L-glutamate</text>
        <dbReference type="Rhea" id="RHEA:18321"/>
        <dbReference type="ChEBI" id="CHEBI:16810"/>
        <dbReference type="ChEBI" id="CHEBI:17865"/>
        <dbReference type="ChEBI" id="CHEBI:29985"/>
        <dbReference type="ChEBI" id="CHEBI:57427"/>
        <dbReference type="EC" id="2.6.1.42"/>
    </reaction>
</comment>
<evidence type="ECO:0000256" key="11">
    <source>
        <dbReference type="ARBA" id="ARBA00022679"/>
    </source>
</evidence>
<dbReference type="GO" id="GO:0009098">
    <property type="term" value="P:L-leucine biosynthetic process"/>
    <property type="evidence" value="ECO:0007669"/>
    <property type="project" value="UniProtKB-UniPathway"/>
</dbReference>
<dbReference type="UniPathway" id="UPA00048">
    <property type="reaction ID" value="UER00073"/>
</dbReference>
<evidence type="ECO:0000313" key="31">
    <source>
        <dbReference type="Proteomes" id="UP000196036"/>
    </source>
</evidence>
<reference evidence="25" key="2">
    <citation type="journal article" date="2018" name="BMC Genomics">
        <title>Whole genome sequencing and function prediction of 133 gut anaerobes isolated from chicken caecum in pure cultures.</title>
        <authorList>
            <person name="Medvecky M."/>
            <person name="Cejkova D."/>
            <person name="Polansky O."/>
            <person name="Karasova D."/>
            <person name="Kubasova T."/>
            <person name="Cizek A."/>
            <person name="Rychlik I."/>
        </authorList>
    </citation>
    <scope>NUCLEOTIDE SEQUENCE</scope>
    <source>
        <strain evidence="25">An109</strain>
    </source>
</reference>
<evidence type="ECO:0000313" key="20">
    <source>
        <dbReference type="EMBL" id="KAB6090145.1"/>
    </source>
</evidence>
<dbReference type="EMBL" id="QRYV01000037">
    <property type="protein sequence ID" value="RGV12688.1"/>
    <property type="molecule type" value="Genomic_DNA"/>
</dbReference>
<evidence type="ECO:0000313" key="25">
    <source>
        <dbReference type="EMBL" id="OUQ65125.1"/>
    </source>
</evidence>
<dbReference type="Proteomes" id="UP000284495">
    <property type="component" value="Unassembled WGS sequence"/>
</dbReference>
<dbReference type="PANTHER" id="PTHR42825:SF2">
    <property type="entry name" value="BRANCHED-CHAIN-AMINO-ACID AMINOTRANSFERASE 3, CHLOROPLASTIC-RELATED"/>
    <property type="match status" value="1"/>
</dbReference>
<evidence type="ECO:0000313" key="28">
    <source>
        <dbReference type="EMBL" id="RHK27197.1"/>
    </source>
</evidence>
<dbReference type="InterPro" id="IPR043131">
    <property type="entry name" value="BCAT-like_N"/>
</dbReference>
<dbReference type="EMBL" id="VYQC01000002">
    <property type="protein sequence ID" value="KAA9049826.1"/>
    <property type="molecule type" value="Genomic_DNA"/>
</dbReference>
<dbReference type="NCBIfam" id="NF009897">
    <property type="entry name" value="PRK13357.1"/>
    <property type="match status" value="1"/>
</dbReference>
<evidence type="ECO:0000313" key="37">
    <source>
        <dbReference type="Proteomes" id="UP000327007"/>
    </source>
</evidence>
<dbReference type="EMBL" id="WDCG01000006">
    <property type="protein sequence ID" value="KAB6425181.1"/>
    <property type="molecule type" value="Genomic_DNA"/>
</dbReference>
<dbReference type="Gene3D" id="3.30.470.10">
    <property type="match status" value="1"/>
</dbReference>
<feature type="modified residue" description="N6-(pyridoxal phosphate)lysine" evidence="17">
    <location>
        <position position="197"/>
    </location>
</feature>
<dbReference type="EMBL" id="QRNE01000051">
    <property type="protein sequence ID" value="RHK27197.1"/>
    <property type="molecule type" value="Genomic_DNA"/>
</dbReference>
<evidence type="ECO:0000256" key="2">
    <source>
        <dbReference type="ARBA" id="ARBA00003109"/>
    </source>
</evidence>
<evidence type="ECO:0000256" key="3">
    <source>
        <dbReference type="ARBA" id="ARBA00004824"/>
    </source>
</evidence>
<evidence type="ECO:0000256" key="10">
    <source>
        <dbReference type="ARBA" id="ARBA00022605"/>
    </source>
</evidence>
<dbReference type="Proteomes" id="UP000434604">
    <property type="component" value="Unassembled WGS sequence"/>
</dbReference>
<dbReference type="SUPFAM" id="SSF56752">
    <property type="entry name" value="D-aminoacid aminotransferase-like PLP-dependent enzymes"/>
    <property type="match status" value="1"/>
</dbReference>
<dbReference type="Proteomes" id="UP000261210">
    <property type="component" value="Unassembled WGS sequence"/>
</dbReference>
<dbReference type="InterPro" id="IPR036038">
    <property type="entry name" value="Aminotransferase-like"/>
</dbReference>
<evidence type="ECO:0000313" key="27">
    <source>
        <dbReference type="EMBL" id="RGV12688.1"/>
    </source>
</evidence>
<comment type="similarity">
    <text evidence="6">Belongs to the class-IV pyridoxal-phosphate-dependent aminotransferase family.</text>
</comment>
<keyword evidence="10" id="KW-0028">Amino-acid biosynthesis</keyword>
<evidence type="ECO:0000256" key="7">
    <source>
        <dbReference type="ARBA" id="ARBA00013053"/>
    </source>
</evidence>
<evidence type="ECO:0000256" key="4">
    <source>
        <dbReference type="ARBA" id="ARBA00004931"/>
    </source>
</evidence>
<reference evidence="32 33" key="4">
    <citation type="submission" date="2018-08" db="EMBL/GenBank/DDBJ databases">
        <title>A genome reference for cultivated species of the human gut microbiota.</title>
        <authorList>
            <person name="Zou Y."/>
            <person name="Xue W."/>
            <person name="Luo G."/>
        </authorList>
    </citation>
    <scope>NUCLEOTIDE SEQUENCE [LARGE SCALE GENOMIC DNA]</scope>
    <source>
        <strain evidence="27 33">AF14-7</strain>
        <strain evidence="30 35">AF38-2</strain>
        <strain evidence="29 34">AF39-6AC</strain>
        <strain evidence="28 36">AF46-11NS</strain>
        <strain evidence="26 32">TF10-34</strain>
    </source>
</reference>
<evidence type="ECO:0000313" key="26">
    <source>
        <dbReference type="EMBL" id="RGK63571.1"/>
    </source>
</evidence>
<dbReference type="Proteomes" id="UP001198461">
    <property type="component" value="Unassembled WGS sequence"/>
</dbReference>
<evidence type="ECO:0000313" key="39">
    <source>
        <dbReference type="Proteomes" id="UP000435059"/>
    </source>
</evidence>
<dbReference type="InterPro" id="IPR043132">
    <property type="entry name" value="BCAT-like_C"/>
</dbReference>
<dbReference type="GO" id="GO:0004084">
    <property type="term" value="F:branched-chain-amino-acid transaminase activity"/>
    <property type="evidence" value="ECO:0007669"/>
    <property type="project" value="UniProtKB-EC"/>
</dbReference>
<evidence type="ECO:0000313" key="36">
    <source>
        <dbReference type="Proteomes" id="UP000285503"/>
    </source>
</evidence>
<protein>
    <recommendedName>
        <fullName evidence="8">Branched-chain-amino-acid aminotransferase</fullName>
        <ecNumber evidence="7">2.6.1.42</ecNumber>
    </recommendedName>
</protein>
<reference evidence="23" key="8">
    <citation type="submission" date="2023-08" db="EMBL/GenBank/DDBJ databases">
        <title>Mucin Metabolism Genes Underlie the Key Renovations of Bacteroides xylanisolvens Genomes in Captive Great Apes.</title>
        <authorList>
            <person name="Nishida A.H."/>
        </authorList>
    </citation>
    <scope>NUCLEOTIDE SEQUENCE</scope>
    <source>
        <strain evidence="24">P13.H9</strain>
        <strain evidence="23">P19.10B</strain>
    </source>
</reference>
<dbReference type="InterPro" id="IPR001544">
    <property type="entry name" value="Aminotrans_IV"/>
</dbReference>
<dbReference type="EMBL" id="WDES01000005">
    <property type="protein sequence ID" value="KAB6090145.1"/>
    <property type="molecule type" value="Genomic_DNA"/>
</dbReference>
<dbReference type="FunFam" id="3.20.10.10:FF:000006">
    <property type="entry name" value="Branched-chain amino acid aminotransferase"/>
    <property type="match status" value="1"/>
</dbReference>
<reference evidence="18" key="5">
    <citation type="journal article" date="2019" name="bioRxiv">
        <title>Acquired interbacterial defense systems protect against interspecies antagonism in the human gut microbiome.</title>
        <authorList>
            <person name="Ross B.D."/>
            <person name="Verster A.J."/>
            <person name="Radey M.C."/>
            <person name="Schmidtke D.T."/>
            <person name="Pope C.E."/>
            <person name="Hoffman L.R."/>
            <person name="Hajjar A.M."/>
            <person name="Peterson S.B."/>
            <person name="Borenstein E."/>
            <person name="Mougous J.D."/>
        </authorList>
    </citation>
    <scope>NUCLEOTIDE SEQUENCE</scope>
    <source>
        <strain evidence="18">H204</strain>
    </source>
</reference>
<dbReference type="Proteomes" id="UP000283369">
    <property type="component" value="Unassembled WGS sequence"/>
</dbReference>
<evidence type="ECO:0000256" key="12">
    <source>
        <dbReference type="ARBA" id="ARBA00022898"/>
    </source>
</evidence>
<evidence type="ECO:0000313" key="21">
    <source>
        <dbReference type="EMBL" id="KAB6147270.1"/>
    </source>
</evidence>
<comment type="catalytic activity">
    <reaction evidence="15">
        <text>L-isoleucine + 2-oxoglutarate = (S)-3-methyl-2-oxopentanoate + L-glutamate</text>
        <dbReference type="Rhea" id="RHEA:24801"/>
        <dbReference type="ChEBI" id="CHEBI:16810"/>
        <dbReference type="ChEBI" id="CHEBI:29985"/>
        <dbReference type="ChEBI" id="CHEBI:35146"/>
        <dbReference type="ChEBI" id="CHEBI:58045"/>
        <dbReference type="EC" id="2.6.1.42"/>
    </reaction>
</comment>
<proteinExistence type="inferred from homology"/>
<evidence type="ECO:0000313" key="32">
    <source>
        <dbReference type="Proteomes" id="UP000261210"/>
    </source>
</evidence>
<name>A0A1Y4VD92_9BACE</name>
<dbReference type="Proteomes" id="UP000474077">
    <property type="component" value="Unassembled WGS sequence"/>
</dbReference>
<evidence type="ECO:0000256" key="17">
    <source>
        <dbReference type="PIRSR" id="PIRSR006468-1"/>
    </source>
</evidence>
<evidence type="ECO:0000313" key="23">
    <source>
        <dbReference type="EMBL" id="MCA4525192.1"/>
    </source>
</evidence>
<evidence type="ECO:0000313" key="34">
    <source>
        <dbReference type="Proteomes" id="UP000284417"/>
    </source>
</evidence>
<comment type="pathway">
    <text evidence="5">Amino-acid biosynthesis; L-leucine biosynthesis; L-leucine from 3-methyl-2-oxobutanoate: step 4/4.</text>
</comment>
<accession>A0A1Y4VD92</accession>
<comment type="caution">
    <text evidence="29">The sequence shown here is derived from an EMBL/GenBank/DDBJ whole genome shotgun (WGS) entry which is preliminary data.</text>
</comment>
<reference evidence="37" key="3">
    <citation type="journal article" date="2018" name="J. Anim. Genet.">
        <title>Acquired interbacterial defense systems protect against interspecies antagonism in the human gut microbiome.</title>
        <authorList>
            <person name="Ross B.D."/>
            <person name="Verster A.J."/>
            <person name="Radey M.C."/>
            <person name="Schmidtke D.T."/>
            <person name="Pope C.E."/>
            <person name="Hoffman L.R."/>
            <person name="Hajjar A."/>
            <person name="Peterson S.B."/>
            <person name="Borenstein E."/>
            <person name="Mougous J."/>
        </authorList>
    </citation>
    <scope>NUCLEOTIDE SEQUENCE [LARGE SCALE GENOMIC DNA]</scope>
    <source>
        <strain evidence="37">H204</strain>
    </source>
</reference>
<keyword evidence="11 29" id="KW-0808">Transferase</keyword>
<evidence type="ECO:0000313" key="30">
    <source>
        <dbReference type="EMBL" id="RHL39102.1"/>
    </source>
</evidence>
<dbReference type="CDD" id="cd01557">
    <property type="entry name" value="BCAT_beta_family"/>
    <property type="match status" value="1"/>
</dbReference>
<dbReference type="UniPathway" id="UPA00049">
    <property type="reaction ID" value="UER00062"/>
</dbReference>
<evidence type="ECO:0000313" key="18">
    <source>
        <dbReference type="EMBL" id="KAA9049826.1"/>
    </source>
</evidence>
<dbReference type="EMBL" id="QSQU01000011">
    <property type="protein sequence ID" value="RGK63571.1"/>
    <property type="molecule type" value="Genomic_DNA"/>
</dbReference>
<dbReference type="Gene3D" id="3.20.10.10">
    <property type="entry name" value="D-amino Acid Aminotransferase, subunit A, domain 2"/>
    <property type="match status" value="1"/>
</dbReference>
<reference evidence="18" key="7">
    <citation type="submission" date="2019-09" db="EMBL/GenBank/DDBJ databases">
        <authorList>
            <person name="Ross B.D."/>
            <person name="Verster A.J."/>
            <person name="Radey M.C."/>
            <person name="Schmidtke D.T."/>
            <person name="Pope C.E."/>
            <person name="Hoffman L.R."/>
            <person name="Hajjar A.M."/>
            <person name="Peterson S.B."/>
            <person name="Borenstein E."/>
            <person name="Mougous J.D."/>
        </authorList>
    </citation>
    <scope>NUCLEOTIDE SEQUENCE</scope>
    <source>
        <strain evidence="18">H204</strain>
    </source>
</reference>
<comment type="pathway">
    <text evidence="4">Amino-acid biosynthesis; L-valine biosynthesis; L-valine from pyruvate: step 4/4.</text>
</comment>
<dbReference type="InterPro" id="IPR005786">
    <property type="entry name" value="B_amino_transII"/>
</dbReference>
<evidence type="ECO:0000313" key="33">
    <source>
        <dbReference type="Proteomes" id="UP000283369"/>
    </source>
</evidence>
<dbReference type="FunFam" id="3.30.470.10:FF:000004">
    <property type="entry name" value="Branched-chain-amino-acid aminotransferase"/>
    <property type="match status" value="1"/>
</dbReference>
<dbReference type="InterPro" id="IPR033939">
    <property type="entry name" value="BCAT_family"/>
</dbReference>
<evidence type="ECO:0000256" key="9">
    <source>
        <dbReference type="ARBA" id="ARBA00022576"/>
    </source>
</evidence>
<evidence type="ECO:0000256" key="5">
    <source>
        <dbReference type="ARBA" id="ARBA00005072"/>
    </source>
</evidence>
<evidence type="ECO:0000256" key="1">
    <source>
        <dbReference type="ARBA" id="ARBA00001933"/>
    </source>
</evidence>
<dbReference type="EMBL" id="NFLW01000033">
    <property type="protein sequence ID" value="OUQ65125.1"/>
    <property type="molecule type" value="Genomic_DNA"/>
</dbReference>
<comment type="function">
    <text evidence="2">Acts on leucine, isoleucine and valine.</text>
</comment>
<evidence type="ECO:0000256" key="13">
    <source>
        <dbReference type="ARBA" id="ARBA00023304"/>
    </source>
</evidence>
<dbReference type="EMBL" id="JAIWWW010000041">
    <property type="protein sequence ID" value="MCA4525192.1"/>
    <property type="molecule type" value="Genomic_DNA"/>
</dbReference>
<comment type="catalytic activity">
    <reaction evidence="14">
        <text>L-valine + 2-oxoglutarate = 3-methyl-2-oxobutanoate + L-glutamate</text>
        <dbReference type="Rhea" id="RHEA:24813"/>
        <dbReference type="ChEBI" id="CHEBI:11851"/>
        <dbReference type="ChEBI" id="CHEBI:16810"/>
        <dbReference type="ChEBI" id="CHEBI:29985"/>
        <dbReference type="ChEBI" id="CHEBI:57762"/>
        <dbReference type="EC" id="2.6.1.42"/>
    </reaction>
</comment>
<keyword evidence="9 29" id="KW-0032">Aminotransferase</keyword>
<keyword evidence="39" id="KW-1185">Reference proteome</keyword>
<dbReference type="EC" id="2.6.1.42" evidence="7"/>
<evidence type="ECO:0000313" key="22">
    <source>
        <dbReference type="EMBL" id="KAB6425181.1"/>
    </source>
</evidence>
<dbReference type="NCBIfam" id="TIGR01123">
    <property type="entry name" value="ilvE_II"/>
    <property type="match status" value="1"/>
</dbReference>
<dbReference type="Pfam" id="PF01063">
    <property type="entry name" value="Aminotran_4"/>
    <property type="match status" value="1"/>
</dbReference>
<dbReference type="Proteomes" id="UP000196036">
    <property type="component" value="Unassembled WGS sequence"/>
</dbReference>
<dbReference type="Proteomes" id="UP001197958">
    <property type="component" value="Unassembled WGS sequence"/>
</dbReference>
<keyword evidence="13" id="KW-0100">Branched-chain amino acid biosynthesis</keyword>
<dbReference type="PIRSF" id="PIRSF006468">
    <property type="entry name" value="BCAT1"/>
    <property type="match status" value="1"/>
</dbReference>
<evidence type="ECO:0000256" key="16">
    <source>
        <dbReference type="ARBA" id="ARBA00049229"/>
    </source>
</evidence>
<evidence type="ECO:0000313" key="40">
    <source>
        <dbReference type="Proteomes" id="UP000471447"/>
    </source>
</evidence>
<gene>
    <name evidence="25" type="ORF">B5E52_16130</name>
    <name evidence="30" type="ORF">DW027_07675</name>
    <name evidence="29" type="ORF">DW042_13490</name>
    <name evidence="28" type="ORF">DW075_10865</name>
    <name evidence="27" type="ORF">DWW25_15545</name>
    <name evidence="26" type="ORF">DXD03_09650</name>
    <name evidence="18" type="ORF">F6S82_05030</name>
    <name evidence="21" type="ORF">GA398_12780</name>
    <name evidence="19" type="ORF">GA560_12680</name>
    <name evidence="20" type="ORF">GA574_04420</name>
    <name evidence="22" type="ORF">GAZ26_07335</name>
    <name evidence="24" type="ORF">LD004_19425</name>
    <name evidence="23" type="ORF">LDZ35_18495</name>
</gene>
<sequence>MRFNAIENKLIHNNMKEIDWANLSFGYMKTDYNVRINFRNGAWGELEVSSDEHLNLHMAATCLHYGQEAFEGLKAFRGKDGKVRIFRLEENAARLQSTCQGILMAELPTERFKEAILKVVKLNERFIPPYETGASLYIRPLLIGTSAQVGVHPAEEYMFVVFVTPVGPYFKGGFSTNPYVIIREFDRAAPHGTGIYKVGGNYAASLRANKKAHDLGYSCEFYLDAKEKKYIDECGAANFFGIKDNTYITPKSTSILPSITNKSLMQLAEDMGIKVERRPIPEEELETFEEAGACGTAAVISPIQRIDDLENGKSYVISKDGKPGPICTKLYNKLRGIQYGDEPDTHGWVTIVE</sequence>
<reference evidence="31" key="1">
    <citation type="submission" date="2017-04" db="EMBL/GenBank/DDBJ databases">
        <title>Function of individual gut microbiota members based on whole genome sequencing of pure cultures obtained from chicken caecum.</title>
        <authorList>
            <person name="Medvecky M."/>
            <person name="Cejkova D."/>
            <person name="Polansky O."/>
            <person name="Karasova D."/>
            <person name="Kubasova T."/>
            <person name="Cizek A."/>
            <person name="Rychlik I."/>
        </authorList>
    </citation>
    <scope>NUCLEOTIDE SEQUENCE [LARGE SCALE GENOMIC DNA]</scope>
    <source>
        <strain evidence="31">An109</strain>
    </source>
</reference>
<dbReference type="EMBL" id="WDED01000017">
    <property type="protein sequence ID" value="KAB6147270.1"/>
    <property type="molecule type" value="Genomic_DNA"/>
</dbReference>
<dbReference type="GO" id="GO:0009099">
    <property type="term" value="P:L-valine biosynthetic process"/>
    <property type="evidence" value="ECO:0007669"/>
    <property type="project" value="UniProtKB-UniPathway"/>
</dbReference>